<evidence type="ECO:0000313" key="16">
    <source>
        <dbReference type="Proteomes" id="UP000054698"/>
    </source>
</evidence>
<evidence type="ECO:0000313" key="15">
    <source>
        <dbReference type="EMBL" id="SPX59499.1"/>
    </source>
</evidence>
<evidence type="ECO:0000256" key="2">
    <source>
        <dbReference type="ARBA" id="ARBA00008422"/>
    </source>
</evidence>
<dbReference type="Proteomes" id="UP000251942">
    <property type="component" value="Unassembled WGS sequence"/>
</dbReference>
<comment type="catalytic activity">
    <reaction evidence="11">
        <text>1D-myo-inositol 1,2,4,5,6-pentakisphosphate + H2O = 1D-myo-inositol 1,2,5,6-tetrakisphosphate + phosphate</text>
        <dbReference type="Rhea" id="RHEA:77115"/>
        <dbReference type="ChEBI" id="CHEBI:15377"/>
        <dbReference type="ChEBI" id="CHEBI:43474"/>
        <dbReference type="ChEBI" id="CHEBI:57798"/>
        <dbReference type="ChEBI" id="CHEBI:195535"/>
        <dbReference type="EC" id="3.1.3.62"/>
    </reaction>
    <physiologicalReaction direction="left-to-right" evidence="11">
        <dbReference type="Rhea" id="RHEA:77116"/>
    </physiologicalReaction>
</comment>
<dbReference type="PANTHER" id="PTHR20963">
    <property type="entry name" value="MULTIPLE INOSITOL POLYPHOSPHATE PHOSPHATASE-RELATED"/>
    <property type="match status" value="1"/>
</dbReference>
<name>A0A0W0U9K9_9GAMM</name>
<evidence type="ECO:0000256" key="10">
    <source>
        <dbReference type="ARBA" id="ARBA00043668"/>
    </source>
</evidence>
<keyword evidence="8" id="KW-0472">Membrane</keyword>
<dbReference type="InterPro" id="IPR029033">
    <property type="entry name" value="His_PPase_superfam"/>
</dbReference>
<organism evidence="14 16">
    <name type="scientific">Legionella feeleii</name>
    <dbReference type="NCBI Taxonomy" id="453"/>
    <lineage>
        <taxon>Bacteria</taxon>
        <taxon>Pseudomonadati</taxon>
        <taxon>Pseudomonadota</taxon>
        <taxon>Gammaproteobacteria</taxon>
        <taxon>Legionellales</taxon>
        <taxon>Legionellaceae</taxon>
        <taxon>Legionella</taxon>
    </lineage>
</organism>
<comment type="catalytic activity">
    <reaction evidence="10">
        <text>1D-myo-inositol 1,2,5,6-tetrakisphosphate + H2O = 1D-myo-inositol 1,2,6-trisphosphate + phosphate</text>
        <dbReference type="Rhea" id="RHEA:77119"/>
        <dbReference type="ChEBI" id="CHEBI:15377"/>
        <dbReference type="ChEBI" id="CHEBI:43474"/>
        <dbReference type="ChEBI" id="CHEBI:195535"/>
        <dbReference type="ChEBI" id="CHEBI:195537"/>
        <dbReference type="EC" id="3.1.3.62"/>
    </reaction>
    <physiologicalReaction direction="left-to-right" evidence="10">
        <dbReference type="Rhea" id="RHEA:77120"/>
    </physiologicalReaction>
</comment>
<dbReference type="PATRIC" id="fig|453.4.peg.138"/>
<comment type="catalytic activity">
    <reaction evidence="13">
        <text>(2R)-2,3-bisphosphoglycerate + H2O = (2R)-2-phosphoglycerate + phosphate</text>
        <dbReference type="Rhea" id="RHEA:27381"/>
        <dbReference type="ChEBI" id="CHEBI:15377"/>
        <dbReference type="ChEBI" id="CHEBI:43474"/>
        <dbReference type="ChEBI" id="CHEBI:58248"/>
        <dbReference type="ChEBI" id="CHEBI:58289"/>
        <dbReference type="EC" id="3.1.3.80"/>
    </reaction>
    <physiologicalReaction direction="left-to-right" evidence="13">
        <dbReference type="Rhea" id="RHEA:27382"/>
    </physiologicalReaction>
</comment>
<dbReference type="EC" id="3.1.3.80" evidence="3"/>
<dbReference type="EMBL" id="LNYB01000006">
    <property type="protein sequence ID" value="KTD04664.1"/>
    <property type="molecule type" value="Genomic_DNA"/>
</dbReference>
<dbReference type="InterPro" id="IPR000560">
    <property type="entry name" value="His_Pase_clade-2"/>
</dbReference>
<evidence type="ECO:0000313" key="17">
    <source>
        <dbReference type="Proteomes" id="UP000251942"/>
    </source>
</evidence>
<dbReference type="AlphaFoldDB" id="A0A0W0U9K9"/>
<dbReference type="Proteomes" id="UP000054698">
    <property type="component" value="Unassembled WGS sequence"/>
</dbReference>
<keyword evidence="6" id="KW-0732">Signal</keyword>
<proteinExistence type="inferred from homology"/>
<dbReference type="OrthoDB" id="9770871at2"/>
<evidence type="ECO:0000256" key="11">
    <source>
        <dbReference type="ARBA" id="ARBA00043671"/>
    </source>
</evidence>
<dbReference type="GO" id="GO:0016020">
    <property type="term" value="C:membrane"/>
    <property type="evidence" value="ECO:0007669"/>
    <property type="project" value="UniProtKB-SubCell"/>
</dbReference>
<dbReference type="EC" id="3.1.3.62" evidence="4"/>
<keyword evidence="7" id="KW-0378">Hydrolase</keyword>
<dbReference type="EMBL" id="UASS01000001">
    <property type="protein sequence ID" value="SPX59499.1"/>
    <property type="molecule type" value="Genomic_DNA"/>
</dbReference>
<evidence type="ECO:0000256" key="7">
    <source>
        <dbReference type="ARBA" id="ARBA00022801"/>
    </source>
</evidence>
<comment type="similarity">
    <text evidence="2">Belongs to the histidine acid phosphatase family. MINPP1 subfamily.</text>
</comment>
<evidence type="ECO:0000256" key="12">
    <source>
        <dbReference type="ARBA" id="ARBA00043691"/>
    </source>
</evidence>
<protein>
    <recommendedName>
        <fullName evidence="5">Multiple inositol polyphosphate phosphatase 1</fullName>
        <ecNumber evidence="4">3.1.3.62</ecNumber>
        <ecNumber evidence="3">3.1.3.80</ecNumber>
    </recommendedName>
    <alternativeName>
        <fullName evidence="9">2,3-bisphosphoglycerate 3-phosphatase</fullName>
    </alternativeName>
</protein>
<dbReference type="PANTHER" id="PTHR20963:SF8">
    <property type="entry name" value="MULTIPLE INOSITOL POLYPHOSPHATE PHOSPHATASE 1"/>
    <property type="match status" value="1"/>
</dbReference>
<evidence type="ECO:0000256" key="13">
    <source>
        <dbReference type="ARBA" id="ARBA00043832"/>
    </source>
</evidence>
<evidence type="ECO:0000256" key="4">
    <source>
        <dbReference type="ARBA" id="ARBA00013040"/>
    </source>
</evidence>
<sequence>METNFNYASKTPYPARKEAANYQPVPDGYYPIFTQLLARHGARVLSGNKYNELTLQIWQQARREKLLTKLGELLALDIQEITKAALSVGYGNLSQLGKLEQEALGKRLVTRQALLFSLAQTKNQRIEIATSGKARAEMSADYFIQGMLTVSPALHTLFNPLQQDSKQLYFHKTDKNSAYQNYIHNDPTLLETLDKIKNQPKSHEVAHAVLERLYTKSFVDRLAKTRYSFQSRETGKIRRPNVIDAAIALYNLYCIAPAMQEEGAWHFERYIHDSEALWLAYLKDAQDFYCKGPGFKNQTMTYQIAKTLQDDFFTQVDEVITGNSNKVAKLRFAHAETIIPWVALMQIPGCCQAVEPEEIYTYANNPWRGEFVSPFSANIQWDVYKNDKNHVIIRQLYNEKKIAFKTDCRPIAPGSLYYDYQALLKCYRK</sequence>
<dbReference type="SUPFAM" id="SSF53254">
    <property type="entry name" value="Phosphoglycerate mutase-like"/>
    <property type="match status" value="1"/>
</dbReference>
<evidence type="ECO:0000256" key="3">
    <source>
        <dbReference type="ARBA" id="ARBA00012976"/>
    </source>
</evidence>
<dbReference type="RefSeq" id="WP_058443343.1">
    <property type="nucleotide sequence ID" value="NZ_CAAAHT010000031.1"/>
</dbReference>
<evidence type="ECO:0000256" key="6">
    <source>
        <dbReference type="ARBA" id="ARBA00022729"/>
    </source>
</evidence>
<evidence type="ECO:0000256" key="9">
    <source>
        <dbReference type="ARBA" id="ARBA00031642"/>
    </source>
</evidence>
<comment type="catalytic activity">
    <reaction evidence="12">
        <text>1D-myo-inositol hexakisphosphate + H2O = 1D-myo-inositol 1,2,4,5,6-pentakisphosphate + phosphate</text>
        <dbReference type="Rhea" id="RHEA:16989"/>
        <dbReference type="ChEBI" id="CHEBI:15377"/>
        <dbReference type="ChEBI" id="CHEBI:43474"/>
        <dbReference type="ChEBI" id="CHEBI:57798"/>
        <dbReference type="ChEBI" id="CHEBI:58130"/>
        <dbReference type="EC" id="3.1.3.62"/>
    </reaction>
    <physiologicalReaction direction="left-to-right" evidence="12">
        <dbReference type="Rhea" id="RHEA:16990"/>
    </physiologicalReaction>
</comment>
<reference evidence="14 16" key="1">
    <citation type="submission" date="2015-11" db="EMBL/GenBank/DDBJ databases">
        <title>Genomic analysis of 38 Legionella species identifies large and diverse effector repertoires.</title>
        <authorList>
            <person name="Burstein D."/>
            <person name="Amaro F."/>
            <person name="Zusman T."/>
            <person name="Lifshitz Z."/>
            <person name="Cohen O."/>
            <person name="Gilbert J.A."/>
            <person name="Pupko T."/>
            <person name="Shuman H.A."/>
            <person name="Segal G."/>
        </authorList>
    </citation>
    <scope>NUCLEOTIDE SEQUENCE [LARGE SCALE GENOMIC DNA]</scope>
    <source>
        <strain evidence="14 16">WO-44C</strain>
    </source>
</reference>
<comment type="subcellular location">
    <subcellularLocation>
        <location evidence="1">Membrane</location>
    </subcellularLocation>
</comment>
<keyword evidence="16" id="KW-1185">Reference proteome</keyword>
<dbReference type="Gene3D" id="3.40.50.1240">
    <property type="entry name" value="Phosphoglycerate mutase-like"/>
    <property type="match status" value="1"/>
</dbReference>
<evidence type="ECO:0000256" key="5">
    <source>
        <dbReference type="ARBA" id="ARBA00018097"/>
    </source>
</evidence>
<evidence type="ECO:0000256" key="1">
    <source>
        <dbReference type="ARBA" id="ARBA00004370"/>
    </source>
</evidence>
<evidence type="ECO:0000256" key="8">
    <source>
        <dbReference type="ARBA" id="ARBA00023136"/>
    </source>
</evidence>
<dbReference type="GO" id="GO:0034417">
    <property type="term" value="F:bisphosphoglycerate 3-phosphatase activity"/>
    <property type="evidence" value="ECO:0007669"/>
    <property type="project" value="UniProtKB-EC"/>
</dbReference>
<reference evidence="15 17" key="2">
    <citation type="submission" date="2018-06" db="EMBL/GenBank/DDBJ databases">
        <authorList>
            <consortium name="Pathogen Informatics"/>
            <person name="Doyle S."/>
        </authorList>
    </citation>
    <scope>NUCLEOTIDE SEQUENCE [LARGE SCALE GENOMIC DNA]</scope>
    <source>
        <strain evidence="15 17">NCTC12022</strain>
    </source>
</reference>
<gene>
    <name evidence="14" type="ORF">Lfee_0122</name>
    <name evidence="15" type="ORF">NCTC12022_00322</name>
</gene>
<evidence type="ECO:0000313" key="14">
    <source>
        <dbReference type="EMBL" id="KTD04664.1"/>
    </source>
</evidence>
<dbReference type="Pfam" id="PF00328">
    <property type="entry name" value="His_Phos_2"/>
    <property type="match status" value="1"/>
</dbReference>
<accession>A0A0W0U9K9</accession>